<evidence type="ECO:0000313" key="2">
    <source>
        <dbReference type="EMBL" id="BBX22657.1"/>
    </source>
</evidence>
<accession>A0AAD1HW56</accession>
<reference evidence="2 3" key="1">
    <citation type="journal article" date="2019" name="Emerg. Microbes Infect.">
        <title>Comprehensive subspecies identification of 175 nontuberculous mycobacteria species based on 7547 genomic profiles.</title>
        <authorList>
            <person name="Matsumoto Y."/>
            <person name="Kinjo T."/>
            <person name="Motooka D."/>
            <person name="Nabeya D."/>
            <person name="Jung N."/>
            <person name="Uechi K."/>
            <person name="Horii T."/>
            <person name="Iida T."/>
            <person name="Fujita J."/>
            <person name="Nakamura S."/>
        </authorList>
    </citation>
    <scope>NUCLEOTIDE SEQUENCE [LARGE SCALE GENOMIC DNA]</scope>
    <source>
        <strain evidence="2 3">JCM 12143</strain>
    </source>
</reference>
<proteinExistence type="predicted"/>
<keyword evidence="3" id="KW-1185">Reference proteome</keyword>
<sequence>MRVGVVVQPALFVRMRVSVDGPVGVSVGVLVLDRTLLVGVTWVFLVAGRGV</sequence>
<dbReference type="Proteomes" id="UP000467636">
    <property type="component" value="Chromosome"/>
</dbReference>
<keyword evidence="1" id="KW-1133">Transmembrane helix</keyword>
<gene>
    <name evidence="2" type="ORF">MTER_20680</name>
</gene>
<evidence type="ECO:0000313" key="3">
    <source>
        <dbReference type="Proteomes" id="UP000467636"/>
    </source>
</evidence>
<protein>
    <submittedName>
        <fullName evidence="2">Uncharacterized protein</fullName>
    </submittedName>
</protein>
<keyword evidence="1" id="KW-0472">Membrane</keyword>
<name>A0AAD1HW56_9MYCO</name>
<dbReference type="EMBL" id="AP022564">
    <property type="protein sequence ID" value="BBX22657.1"/>
    <property type="molecule type" value="Genomic_DNA"/>
</dbReference>
<organism evidence="2 3">
    <name type="scientific">Mycolicibacter terrae</name>
    <dbReference type="NCBI Taxonomy" id="1788"/>
    <lineage>
        <taxon>Bacteria</taxon>
        <taxon>Bacillati</taxon>
        <taxon>Actinomycetota</taxon>
        <taxon>Actinomycetes</taxon>
        <taxon>Mycobacteriales</taxon>
        <taxon>Mycobacteriaceae</taxon>
        <taxon>Mycolicibacter</taxon>
    </lineage>
</organism>
<feature type="transmembrane region" description="Helical" evidence="1">
    <location>
        <begin position="23"/>
        <end position="47"/>
    </location>
</feature>
<dbReference type="AlphaFoldDB" id="A0AAD1HW56"/>
<keyword evidence="1" id="KW-0812">Transmembrane</keyword>
<evidence type="ECO:0000256" key="1">
    <source>
        <dbReference type="SAM" id="Phobius"/>
    </source>
</evidence>